<sequence>MSRAIPIIVCGATQKMASMVKSNMLPEYDVVYAGHSLPSSLHEVPLILAGTPPPAASLHTQLGSNDFSSFPRAVVTGGGYSDDEFSDLFNACVAACGGKESDLPVPFFRIDNAITKRLAKEGRGDP</sequence>
<name>A0A0G2GV84_9PEZI</name>
<reference evidence="1 2" key="2">
    <citation type="submission" date="2015-05" db="EMBL/GenBank/DDBJ databases">
        <title>Distinctive expansion of gene families associated with plant cell wall degradation and secondary metabolism in the genomes of grapevine trunk pathogens.</title>
        <authorList>
            <person name="Lawrence D.P."/>
            <person name="Travadon R."/>
            <person name="Rolshausen P.E."/>
            <person name="Baumgartner K."/>
        </authorList>
    </citation>
    <scope>NUCLEOTIDE SEQUENCE [LARGE SCALE GENOMIC DNA]</scope>
    <source>
        <strain evidence="1">DS831</strain>
    </source>
</reference>
<protein>
    <submittedName>
        <fullName evidence="1">Uncharacterized protein</fullName>
    </submittedName>
</protein>
<reference evidence="1 2" key="1">
    <citation type="submission" date="2015-03" db="EMBL/GenBank/DDBJ databases">
        <authorList>
            <person name="Morales-Cruz A."/>
            <person name="Amrine K.C."/>
            <person name="Cantu D."/>
        </authorList>
    </citation>
    <scope>NUCLEOTIDE SEQUENCE [LARGE SCALE GENOMIC DNA]</scope>
    <source>
        <strain evidence="1">DS831</strain>
    </source>
</reference>
<evidence type="ECO:0000313" key="1">
    <source>
        <dbReference type="EMBL" id="KKY27168.1"/>
    </source>
</evidence>
<proteinExistence type="predicted"/>
<dbReference type="AlphaFoldDB" id="A0A0G2GV84"/>
<dbReference type="EMBL" id="LAQI01000024">
    <property type="protein sequence ID" value="KKY27168.1"/>
    <property type="molecule type" value="Genomic_DNA"/>
</dbReference>
<dbReference type="Proteomes" id="UP000034182">
    <property type="component" value="Unassembled WGS sequence"/>
</dbReference>
<evidence type="ECO:0000313" key="2">
    <source>
        <dbReference type="Proteomes" id="UP000034182"/>
    </source>
</evidence>
<organism evidence="1 2">
    <name type="scientific">Diplodia seriata</name>
    <dbReference type="NCBI Taxonomy" id="420778"/>
    <lineage>
        <taxon>Eukaryota</taxon>
        <taxon>Fungi</taxon>
        <taxon>Dikarya</taxon>
        <taxon>Ascomycota</taxon>
        <taxon>Pezizomycotina</taxon>
        <taxon>Dothideomycetes</taxon>
        <taxon>Dothideomycetes incertae sedis</taxon>
        <taxon>Botryosphaeriales</taxon>
        <taxon>Botryosphaeriaceae</taxon>
        <taxon>Diplodia</taxon>
    </lineage>
</organism>
<comment type="caution">
    <text evidence="1">The sequence shown here is derived from an EMBL/GenBank/DDBJ whole genome shotgun (WGS) entry which is preliminary data.</text>
</comment>
<gene>
    <name evidence="1" type="ORF">UCDDS831_g00915</name>
</gene>
<accession>A0A0G2GV84</accession>